<keyword evidence="3" id="KW-1185">Reference proteome</keyword>
<accession>A0AAD6H8F9</accession>
<dbReference type="GeneID" id="81583229"/>
<comment type="caution">
    <text evidence="2">The sequence shown here is derived from an EMBL/GenBank/DDBJ whole genome shotgun (WGS) entry which is preliminary data.</text>
</comment>
<dbReference type="AlphaFoldDB" id="A0AAD6H8F9"/>
<evidence type="ECO:0000313" key="3">
    <source>
        <dbReference type="Proteomes" id="UP001213799"/>
    </source>
</evidence>
<protein>
    <submittedName>
        <fullName evidence="2">Uncharacterized protein</fullName>
    </submittedName>
</protein>
<reference evidence="2" key="1">
    <citation type="journal article" date="2023" name="IMA Fungus">
        <title>Comparative genomic study of the Penicillium genus elucidates a diverse pangenome and 15 lateral gene transfer events.</title>
        <authorList>
            <person name="Petersen C."/>
            <person name="Sorensen T."/>
            <person name="Nielsen M.R."/>
            <person name="Sondergaard T.E."/>
            <person name="Sorensen J.L."/>
            <person name="Fitzpatrick D.A."/>
            <person name="Frisvad J.C."/>
            <person name="Nielsen K.L."/>
        </authorList>
    </citation>
    <scope>NUCLEOTIDE SEQUENCE</scope>
    <source>
        <strain evidence="2">IBT 12815</strain>
    </source>
</reference>
<gene>
    <name evidence="2" type="ORF">N7537_001929</name>
</gene>
<dbReference type="RefSeq" id="XP_056757982.1">
    <property type="nucleotide sequence ID" value="XM_056892987.1"/>
</dbReference>
<evidence type="ECO:0000313" key="2">
    <source>
        <dbReference type="EMBL" id="KAJ5616815.1"/>
    </source>
</evidence>
<reference evidence="2" key="2">
    <citation type="submission" date="2023-01" db="EMBL/GenBank/DDBJ databases">
        <authorList>
            <person name="Petersen C."/>
        </authorList>
    </citation>
    <scope>NUCLEOTIDE SEQUENCE</scope>
    <source>
        <strain evidence="2">IBT 12815</strain>
    </source>
</reference>
<dbReference type="Proteomes" id="UP001213799">
    <property type="component" value="Unassembled WGS sequence"/>
</dbReference>
<organism evidence="2 3">
    <name type="scientific">Penicillium hordei</name>
    <dbReference type="NCBI Taxonomy" id="40994"/>
    <lineage>
        <taxon>Eukaryota</taxon>
        <taxon>Fungi</taxon>
        <taxon>Dikarya</taxon>
        <taxon>Ascomycota</taxon>
        <taxon>Pezizomycotina</taxon>
        <taxon>Eurotiomycetes</taxon>
        <taxon>Eurotiomycetidae</taxon>
        <taxon>Eurotiales</taxon>
        <taxon>Aspergillaceae</taxon>
        <taxon>Penicillium</taxon>
    </lineage>
</organism>
<sequence length="142" mass="15693">MAGVPPSRSSGPDKPLDSEALWQLATQHWARPDSARPADSAHLATIRQELKGDHLGRAFFGLGRQLRGLGPSENHPLSSGRSGYHHAGLVPVTTFQCPQEWYEDPIDFIKDIETAVERDYARETTALNTAMVQTKTYIIEPS</sequence>
<feature type="region of interest" description="Disordered" evidence="1">
    <location>
        <begin position="1"/>
        <end position="20"/>
    </location>
</feature>
<evidence type="ECO:0000256" key="1">
    <source>
        <dbReference type="SAM" id="MobiDB-lite"/>
    </source>
</evidence>
<proteinExistence type="predicted"/>
<dbReference type="EMBL" id="JAQJAE010000001">
    <property type="protein sequence ID" value="KAJ5616815.1"/>
    <property type="molecule type" value="Genomic_DNA"/>
</dbReference>
<name>A0AAD6H8F9_9EURO</name>